<dbReference type="PIRSF" id="PIRSF015582">
    <property type="entry name" value="Cit_lyase_B"/>
    <property type="match status" value="1"/>
</dbReference>
<dbReference type="InterPro" id="IPR039480">
    <property type="entry name" value="C-C_Bond_Lyase-like"/>
</dbReference>
<comment type="cofactor">
    <cofactor evidence="1">
        <name>Mg(2+)</name>
        <dbReference type="ChEBI" id="CHEBI:18420"/>
    </cofactor>
</comment>
<evidence type="ECO:0000256" key="2">
    <source>
        <dbReference type="ARBA" id="ARBA00022723"/>
    </source>
</evidence>
<keyword evidence="3" id="KW-0460">Magnesium</keyword>
<dbReference type="Proteomes" id="UP001440599">
    <property type="component" value="Unassembled WGS sequence"/>
</dbReference>
<dbReference type="InterPro" id="IPR015813">
    <property type="entry name" value="Pyrv/PenolPyrv_kinase-like_dom"/>
</dbReference>
<dbReference type="RefSeq" id="WP_349139165.1">
    <property type="nucleotide sequence ID" value="NZ_JBBMFT010000001.1"/>
</dbReference>
<name>A0ABV1ELJ3_9FIRM</name>
<dbReference type="SUPFAM" id="SSF51621">
    <property type="entry name" value="Phosphoenolpyruvate/pyruvate domain"/>
    <property type="match status" value="1"/>
</dbReference>
<dbReference type="InterPro" id="IPR011206">
    <property type="entry name" value="Citrate_lyase_beta/mcl1/mcl2"/>
</dbReference>
<protein>
    <submittedName>
        <fullName evidence="4">HpcH/HpaI aldolase/citrate lyase family protein</fullName>
    </submittedName>
</protein>
<keyword evidence="4" id="KW-0456">Lyase</keyword>
<proteinExistence type="predicted"/>
<gene>
    <name evidence="4" type="ORF">WMO45_02995</name>
</gene>
<dbReference type="PANTHER" id="PTHR32308:SF10">
    <property type="entry name" value="CITRATE LYASE SUBUNIT BETA"/>
    <property type="match status" value="1"/>
</dbReference>
<comment type="caution">
    <text evidence="4">The sequence shown here is derived from an EMBL/GenBank/DDBJ whole genome shotgun (WGS) entry which is preliminary data.</text>
</comment>
<dbReference type="InterPro" id="IPR040442">
    <property type="entry name" value="Pyrv_kinase-like_dom_sf"/>
</dbReference>
<keyword evidence="5" id="KW-1185">Reference proteome</keyword>
<evidence type="ECO:0000313" key="5">
    <source>
        <dbReference type="Proteomes" id="UP001440599"/>
    </source>
</evidence>
<accession>A0ABV1ELJ3</accession>
<organism evidence="4 5">
    <name type="scientific">Flavonifractor hominis</name>
    <dbReference type="NCBI Taxonomy" id="3133178"/>
    <lineage>
        <taxon>Bacteria</taxon>
        <taxon>Bacillati</taxon>
        <taxon>Bacillota</taxon>
        <taxon>Clostridia</taxon>
        <taxon>Eubacteriales</taxon>
        <taxon>Oscillospiraceae</taxon>
        <taxon>Flavonifractor</taxon>
    </lineage>
</organism>
<dbReference type="EMBL" id="JBBMFT010000001">
    <property type="protein sequence ID" value="MEQ2455476.1"/>
    <property type="molecule type" value="Genomic_DNA"/>
</dbReference>
<dbReference type="GO" id="GO:0016829">
    <property type="term" value="F:lyase activity"/>
    <property type="evidence" value="ECO:0007669"/>
    <property type="project" value="UniProtKB-KW"/>
</dbReference>
<sequence>MKYYQHLTVEEQTHLFWRTPSPFDKQTPRERLRRAVGGLLYTPGSRTDGADIVLEQRVPLLTSMAFCLEDAVGDCARRAAEENTVRQLERLCAASEQGQLPPEKLPLLFVRVKDLAMLERLGDAFARLSPVLTGVILPKVTADGLEGLLQCVESIAARAVQPFYAMPILESEELMDSQDRLALLRRMRESTEAHYDRILNIRVGATDLCGLLGVRREVDTPVYEVLPVAQVLADGVRVFGLGDRYTLSAPVWEYYGPAGSAERIGLERELALDRQNGFLGKTCVHPAQLPAVQAACAVPRELWEDARSILAEEAPERGVLAGTRRNKMNERKPHAVWAEKILAQAEVYGVLREGVSRAALAAALEGAVTGD</sequence>
<evidence type="ECO:0000256" key="3">
    <source>
        <dbReference type="ARBA" id="ARBA00022842"/>
    </source>
</evidence>
<dbReference type="Pfam" id="PF15617">
    <property type="entry name" value="C-C_Bond_Lyase"/>
    <property type="match status" value="1"/>
</dbReference>
<keyword evidence="2" id="KW-0479">Metal-binding</keyword>
<reference evidence="4 5" key="1">
    <citation type="submission" date="2024-03" db="EMBL/GenBank/DDBJ databases">
        <title>Human intestinal bacterial collection.</title>
        <authorList>
            <person name="Pauvert C."/>
            <person name="Hitch T.C.A."/>
            <person name="Clavel T."/>
        </authorList>
    </citation>
    <scope>NUCLEOTIDE SEQUENCE [LARGE SCALE GENOMIC DNA]</scope>
    <source>
        <strain evidence="4 5">CLA-AP-H34</strain>
    </source>
</reference>
<evidence type="ECO:0000256" key="1">
    <source>
        <dbReference type="ARBA" id="ARBA00001946"/>
    </source>
</evidence>
<dbReference type="Gene3D" id="3.20.20.60">
    <property type="entry name" value="Phosphoenolpyruvate-binding domains"/>
    <property type="match status" value="1"/>
</dbReference>
<dbReference type="PANTHER" id="PTHR32308">
    <property type="entry name" value="LYASE BETA SUBUNIT, PUTATIVE (AFU_ORTHOLOGUE AFUA_4G13030)-RELATED"/>
    <property type="match status" value="1"/>
</dbReference>
<evidence type="ECO:0000313" key="4">
    <source>
        <dbReference type="EMBL" id="MEQ2455476.1"/>
    </source>
</evidence>